<dbReference type="AlphaFoldDB" id="A0A9J6DE69"/>
<reference evidence="1" key="2">
    <citation type="submission" date="2021-09" db="EMBL/GenBank/DDBJ databases">
        <authorList>
            <person name="Jia N."/>
            <person name="Wang J."/>
            <person name="Shi W."/>
            <person name="Du L."/>
            <person name="Sun Y."/>
            <person name="Zhan W."/>
            <person name="Jiang J."/>
            <person name="Wang Q."/>
            <person name="Zhang B."/>
            <person name="Ji P."/>
            <person name="Sakyi L.B."/>
            <person name="Cui X."/>
            <person name="Yuan T."/>
            <person name="Jiang B."/>
            <person name="Yang W."/>
            <person name="Lam T.T.-Y."/>
            <person name="Chang Q."/>
            <person name="Ding S."/>
            <person name="Wang X."/>
            <person name="Zhu J."/>
            <person name="Ruan X."/>
            <person name="Zhao L."/>
            <person name="Wei J."/>
            <person name="Que T."/>
            <person name="Du C."/>
            <person name="Cheng J."/>
            <person name="Dai P."/>
            <person name="Han X."/>
            <person name="Huang E."/>
            <person name="Gao Y."/>
            <person name="Liu J."/>
            <person name="Shao H."/>
            <person name="Ye R."/>
            <person name="Li L."/>
            <person name="Wei W."/>
            <person name="Wang X."/>
            <person name="Wang C."/>
            <person name="Huo Q."/>
            <person name="Li W."/>
            <person name="Guo W."/>
            <person name="Chen H."/>
            <person name="Chen S."/>
            <person name="Zhou L."/>
            <person name="Zhou L."/>
            <person name="Ni X."/>
            <person name="Tian J."/>
            <person name="Zhou Y."/>
            <person name="Sheng Y."/>
            <person name="Liu T."/>
            <person name="Pan Y."/>
            <person name="Xia L."/>
            <person name="Li J."/>
            <person name="Zhao F."/>
            <person name="Cao W."/>
        </authorList>
    </citation>
    <scope>NUCLEOTIDE SEQUENCE</scope>
    <source>
        <strain evidence="1">Rmic-2018</strain>
        <tissue evidence="1">Larvae</tissue>
    </source>
</reference>
<evidence type="ECO:0000313" key="1">
    <source>
        <dbReference type="EMBL" id="KAH8020275.1"/>
    </source>
</evidence>
<name>A0A9J6DE69_RHIMP</name>
<gene>
    <name evidence="1" type="ORF">HPB51_025795</name>
    <name evidence="2" type="ORF">HPB51_025796</name>
</gene>
<organism evidence="1 3">
    <name type="scientific">Rhipicephalus microplus</name>
    <name type="common">Cattle tick</name>
    <name type="synonym">Boophilus microplus</name>
    <dbReference type="NCBI Taxonomy" id="6941"/>
    <lineage>
        <taxon>Eukaryota</taxon>
        <taxon>Metazoa</taxon>
        <taxon>Ecdysozoa</taxon>
        <taxon>Arthropoda</taxon>
        <taxon>Chelicerata</taxon>
        <taxon>Arachnida</taxon>
        <taxon>Acari</taxon>
        <taxon>Parasitiformes</taxon>
        <taxon>Ixodida</taxon>
        <taxon>Ixodoidea</taxon>
        <taxon>Ixodidae</taxon>
        <taxon>Rhipicephalinae</taxon>
        <taxon>Rhipicephalus</taxon>
        <taxon>Boophilus</taxon>
    </lineage>
</organism>
<sequence>MPKPQEEKLDFVFDAVSVRVFEYPADASDHVLSRALEVYGKVQSISTDNLTGLRTTTGNRRARMKLRSPCPTSLM</sequence>
<reference evidence="1" key="1">
    <citation type="journal article" date="2020" name="Cell">
        <title>Large-Scale Comparative Analyses of Tick Genomes Elucidate Their Genetic Diversity and Vector Capacities.</title>
        <authorList>
            <consortium name="Tick Genome and Microbiome Consortium (TIGMIC)"/>
            <person name="Jia N."/>
            <person name="Wang J."/>
            <person name="Shi W."/>
            <person name="Du L."/>
            <person name="Sun Y."/>
            <person name="Zhan W."/>
            <person name="Jiang J.F."/>
            <person name="Wang Q."/>
            <person name="Zhang B."/>
            <person name="Ji P."/>
            <person name="Bell-Sakyi L."/>
            <person name="Cui X.M."/>
            <person name="Yuan T.T."/>
            <person name="Jiang B.G."/>
            <person name="Yang W.F."/>
            <person name="Lam T.T."/>
            <person name="Chang Q.C."/>
            <person name="Ding S.J."/>
            <person name="Wang X.J."/>
            <person name="Zhu J.G."/>
            <person name="Ruan X.D."/>
            <person name="Zhao L."/>
            <person name="Wei J.T."/>
            <person name="Ye R.Z."/>
            <person name="Que T.C."/>
            <person name="Du C.H."/>
            <person name="Zhou Y.H."/>
            <person name="Cheng J.X."/>
            <person name="Dai P.F."/>
            <person name="Guo W.B."/>
            <person name="Han X.H."/>
            <person name="Huang E.J."/>
            <person name="Li L.F."/>
            <person name="Wei W."/>
            <person name="Gao Y.C."/>
            <person name="Liu J.Z."/>
            <person name="Shao H.Z."/>
            <person name="Wang X."/>
            <person name="Wang C.C."/>
            <person name="Yang T.C."/>
            <person name="Huo Q.B."/>
            <person name="Li W."/>
            <person name="Chen H.Y."/>
            <person name="Chen S.E."/>
            <person name="Zhou L.G."/>
            <person name="Ni X.B."/>
            <person name="Tian J.H."/>
            <person name="Sheng Y."/>
            <person name="Liu T."/>
            <person name="Pan Y.S."/>
            <person name="Xia L.Y."/>
            <person name="Li J."/>
            <person name="Zhao F."/>
            <person name="Cao W.C."/>
        </authorList>
    </citation>
    <scope>NUCLEOTIDE SEQUENCE</scope>
    <source>
        <strain evidence="1">Rmic-2018</strain>
    </source>
</reference>
<evidence type="ECO:0000313" key="3">
    <source>
        <dbReference type="Proteomes" id="UP000821866"/>
    </source>
</evidence>
<keyword evidence="3" id="KW-1185">Reference proteome</keyword>
<dbReference type="EMBL" id="JABSTU010000010">
    <property type="protein sequence ID" value="KAH8020276.1"/>
    <property type="molecule type" value="Genomic_DNA"/>
</dbReference>
<evidence type="ECO:0000313" key="2">
    <source>
        <dbReference type="EMBL" id="KAH8020276.1"/>
    </source>
</evidence>
<dbReference type="Proteomes" id="UP000821866">
    <property type="component" value="Chromosome 8"/>
</dbReference>
<dbReference type="EMBL" id="JABSTU010000010">
    <property type="protein sequence ID" value="KAH8020275.1"/>
    <property type="molecule type" value="Genomic_DNA"/>
</dbReference>
<accession>A0A9J6DE69</accession>
<protein>
    <submittedName>
        <fullName evidence="1">Uncharacterized protein</fullName>
    </submittedName>
</protein>
<proteinExistence type="predicted"/>
<comment type="caution">
    <text evidence="1">The sequence shown here is derived from an EMBL/GenBank/DDBJ whole genome shotgun (WGS) entry which is preliminary data.</text>
</comment>